<name>J4KT72_9GAMM</name>
<dbReference type="EMBL" id="JH611164">
    <property type="protein sequence ID" value="EJP73949.1"/>
    <property type="molecule type" value="Genomic_DNA"/>
</dbReference>
<protein>
    <submittedName>
        <fullName evidence="6">Putative membrane protein</fullName>
    </submittedName>
</protein>
<dbReference type="InterPro" id="IPR006214">
    <property type="entry name" value="Bax_inhibitor_1-related"/>
</dbReference>
<evidence type="ECO:0000256" key="4">
    <source>
        <dbReference type="ARBA" id="ARBA00023136"/>
    </source>
</evidence>
<gene>
    <name evidence="6" type="ORF">NT02SARS_0438</name>
</gene>
<accession>J4KT72</accession>
<feature type="transmembrane region" description="Helical" evidence="5">
    <location>
        <begin position="6"/>
        <end position="29"/>
    </location>
</feature>
<proteinExistence type="predicted"/>
<feature type="transmembrane region" description="Helical" evidence="5">
    <location>
        <begin position="209"/>
        <end position="227"/>
    </location>
</feature>
<evidence type="ECO:0000256" key="2">
    <source>
        <dbReference type="ARBA" id="ARBA00022692"/>
    </source>
</evidence>
<feature type="transmembrane region" description="Helical" evidence="5">
    <location>
        <begin position="183"/>
        <end position="203"/>
    </location>
</feature>
<reference evidence="6 7" key="1">
    <citation type="journal article" date="2012" name="ISME J.">
        <title>Genomic insights to SAR86, an abundant and uncultivated marine bacterial lineage.</title>
        <authorList>
            <person name="Dupont C.L."/>
            <person name="Rusch D.B."/>
            <person name="Yooseph S."/>
            <person name="Lombardo M.J."/>
            <person name="Richter R.A."/>
            <person name="Valas R."/>
            <person name="Novotny M."/>
            <person name="Yee-Greenbaum J."/>
            <person name="Selengut J.D."/>
            <person name="Haft D.H."/>
            <person name="Halpern A.L."/>
            <person name="Lasken R.S."/>
            <person name="Nealson K."/>
            <person name="Friedman R."/>
            <person name="Venter J.C."/>
        </authorList>
    </citation>
    <scope>NUCLEOTIDE SEQUENCE [LARGE SCALE GENOMIC DNA]</scope>
</reference>
<dbReference type="Proteomes" id="UP000010116">
    <property type="component" value="Unassembled WGS sequence"/>
</dbReference>
<evidence type="ECO:0000256" key="3">
    <source>
        <dbReference type="ARBA" id="ARBA00022989"/>
    </source>
</evidence>
<evidence type="ECO:0000256" key="5">
    <source>
        <dbReference type="SAM" id="Phobius"/>
    </source>
</evidence>
<evidence type="ECO:0000313" key="7">
    <source>
        <dbReference type="Proteomes" id="UP000010116"/>
    </source>
</evidence>
<evidence type="ECO:0000313" key="6">
    <source>
        <dbReference type="EMBL" id="EJP73949.1"/>
    </source>
</evidence>
<keyword evidence="4 5" id="KW-0472">Membrane</keyword>
<sequence>MFETTLLFKTLTILSSQIAIVFGGTYLFITYARKAAKDGISFFGYHFRQSRNIYNQKLDLVPYPVAQTYFPRFMVKSEPEEITENTLLGPKTKIEYKLVEKFVRNAEERTAALREGYKDQGVSNPFQTAMFVSWIILLFSLPFIQMAGGMLIGMLAFTILSILFVPILGTLMLEGDDNDGILAMKLTMLITFFTAIIGLYSGIDFANNVALNSFLFFSLIGLILFEISRSFINISRPQVRGVAFFGIFIFIGFLLVDFNYIVKYSNSGNTWDNAFQIAFQLYLDMINLLLEILEAMGD</sequence>
<dbReference type="AlphaFoldDB" id="J4KT72"/>
<keyword evidence="2 5" id="KW-0812">Transmembrane</keyword>
<keyword evidence="3 5" id="KW-1133">Transmembrane helix</keyword>
<comment type="subcellular location">
    <subcellularLocation>
        <location evidence="1">Membrane</location>
        <topology evidence="1">Multi-pass membrane protein</topology>
    </subcellularLocation>
</comment>
<feature type="transmembrane region" description="Helical" evidence="5">
    <location>
        <begin position="239"/>
        <end position="262"/>
    </location>
</feature>
<dbReference type="Pfam" id="PF01027">
    <property type="entry name" value="Bax1-I"/>
    <property type="match status" value="1"/>
</dbReference>
<dbReference type="GO" id="GO:0016020">
    <property type="term" value="C:membrane"/>
    <property type="evidence" value="ECO:0007669"/>
    <property type="project" value="UniProtKB-SubCell"/>
</dbReference>
<evidence type="ECO:0000256" key="1">
    <source>
        <dbReference type="ARBA" id="ARBA00004141"/>
    </source>
</evidence>
<dbReference type="HOGENOM" id="CLU_976246_0_0_6"/>
<feature type="transmembrane region" description="Helical" evidence="5">
    <location>
        <begin position="126"/>
        <end position="144"/>
    </location>
</feature>
<organism evidence="6 7">
    <name type="scientific">SAR86 cluster bacterium SAR86B</name>
    <dbReference type="NCBI Taxonomy" id="1123867"/>
    <lineage>
        <taxon>Bacteria</taxon>
        <taxon>Pseudomonadati</taxon>
        <taxon>Pseudomonadota</taxon>
        <taxon>Gammaproteobacteria</taxon>
        <taxon>SAR86 cluster</taxon>
    </lineage>
</organism>
<feature type="transmembrane region" description="Helical" evidence="5">
    <location>
        <begin position="150"/>
        <end position="171"/>
    </location>
</feature>